<evidence type="ECO:0000256" key="5">
    <source>
        <dbReference type="SAM" id="Coils"/>
    </source>
</evidence>
<dbReference type="OrthoDB" id="1885111at2759"/>
<dbReference type="SUPFAM" id="SSF47459">
    <property type="entry name" value="HLH, helix-loop-helix DNA-binding domain"/>
    <property type="match status" value="1"/>
</dbReference>
<dbReference type="CDD" id="cd11393">
    <property type="entry name" value="bHLH_AtbHLH_like"/>
    <property type="match status" value="1"/>
</dbReference>
<keyword evidence="2" id="KW-0805">Transcription regulation</keyword>
<dbReference type="InterPro" id="IPR036638">
    <property type="entry name" value="HLH_DNA-bd_sf"/>
</dbReference>
<sequence length="235" mass="27469">MEEFFQISWFCDDETYNNFEVNRSAFVSFESKLSEEFGVYSYGSVSMNHRNMNKRVMEFLKKNWISKNGQVKMEKKKGHKHMIKERIRREKQKQSYLALHKLLPMGTKGEKNAIVQTATRRIEELQKYKENLKKRNDELEMMILAENDSNNEDFDKAKIKTKVNNPISGIDSMLEVLKCLKNCGAKANSIQSSFSLQEFSTIIEIETKSGAGEIEKAVQNTLFEAERNFGAHWYY</sequence>
<evidence type="ECO:0000313" key="8">
    <source>
        <dbReference type="Proteomes" id="UP000224567"/>
    </source>
</evidence>
<evidence type="ECO:0000256" key="1">
    <source>
        <dbReference type="ARBA" id="ARBA00004123"/>
    </source>
</evidence>
<keyword evidence="3" id="KW-0804">Transcription</keyword>
<evidence type="ECO:0000313" key="7">
    <source>
        <dbReference type="EMBL" id="PHT38836.1"/>
    </source>
</evidence>
<evidence type="ECO:0000256" key="4">
    <source>
        <dbReference type="ARBA" id="ARBA00023242"/>
    </source>
</evidence>
<gene>
    <name evidence="7" type="ORF">CQW23_22409</name>
</gene>
<keyword evidence="5" id="KW-0175">Coiled coil</keyword>
<evidence type="ECO:0000256" key="2">
    <source>
        <dbReference type="ARBA" id="ARBA00023015"/>
    </source>
</evidence>
<dbReference type="Proteomes" id="UP000224567">
    <property type="component" value="Unassembled WGS sequence"/>
</dbReference>
<dbReference type="Gene3D" id="4.10.280.10">
    <property type="entry name" value="Helix-loop-helix DNA-binding domain"/>
    <property type="match status" value="1"/>
</dbReference>
<dbReference type="InterPro" id="IPR045239">
    <property type="entry name" value="bHLH95_bHLH"/>
</dbReference>
<dbReference type="Pfam" id="PF00010">
    <property type="entry name" value="HLH"/>
    <property type="match status" value="1"/>
</dbReference>
<keyword evidence="4" id="KW-0539">Nucleus</keyword>
<organism evidence="7 8">
    <name type="scientific">Capsicum baccatum</name>
    <name type="common">Peruvian pepper</name>
    <dbReference type="NCBI Taxonomy" id="33114"/>
    <lineage>
        <taxon>Eukaryota</taxon>
        <taxon>Viridiplantae</taxon>
        <taxon>Streptophyta</taxon>
        <taxon>Embryophyta</taxon>
        <taxon>Tracheophyta</taxon>
        <taxon>Spermatophyta</taxon>
        <taxon>Magnoliopsida</taxon>
        <taxon>eudicotyledons</taxon>
        <taxon>Gunneridae</taxon>
        <taxon>Pentapetalae</taxon>
        <taxon>asterids</taxon>
        <taxon>lamiids</taxon>
        <taxon>Solanales</taxon>
        <taxon>Solanaceae</taxon>
        <taxon>Solanoideae</taxon>
        <taxon>Capsiceae</taxon>
        <taxon>Capsicum</taxon>
    </lineage>
</organism>
<reference evidence="8" key="2">
    <citation type="journal article" date="2017" name="J. Anim. Genet.">
        <title>Multiple reference genome sequences of hot pepper reveal the massive evolution of plant disease resistance genes by retroduplication.</title>
        <authorList>
            <person name="Kim S."/>
            <person name="Park J."/>
            <person name="Yeom S.-I."/>
            <person name="Kim Y.-M."/>
            <person name="Seo E."/>
            <person name="Kim K.-T."/>
            <person name="Kim M.-S."/>
            <person name="Lee J.M."/>
            <person name="Cheong K."/>
            <person name="Shin H.-S."/>
            <person name="Kim S.-B."/>
            <person name="Han K."/>
            <person name="Lee J."/>
            <person name="Park M."/>
            <person name="Lee H.-A."/>
            <person name="Lee H.-Y."/>
            <person name="Lee Y."/>
            <person name="Oh S."/>
            <person name="Lee J.H."/>
            <person name="Choi E."/>
            <person name="Choi E."/>
            <person name="Lee S.E."/>
            <person name="Jeon J."/>
            <person name="Kim H."/>
            <person name="Choi G."/>
            <person name="Song H."/>
            <person name="Lee J."/>
            <person name="Lee S.-C."/>
            <person name="Kwon J.-K."/>
            <person name="Lee H.-Y."/>
            <person name="Koo N."/>
            <person name="Hong Y."/>
            <person name="Kim R.W."/>
            <person name="Kang W.-H."/>
            <person name="Huh J.H."/>
            <person name="Kang B.-C."/>
            <person name="Yang T.-J."/>
            <person name="Lee Y.-H."/>
            <person name="Bennetzen J.L."/>
            <person name="Choi D."/>
        </authorList>
    </citation>
    <scope>NUCLEOTIDE SEQUENCE [LARGE SCALE GENOMIC DNA]</scope>
    <source>
        <strain evidence="8">cv. PBC81</strain>
    </source>
</reference>
<feature type="domain" description="BHLH" evidence="6">
    <location>
        <begin position="76"/>
        <end position="125"/>
    </location>
</feature>
<comment type="caution">
    <text evidence="7">The sequence shown here is derived from an EMBL/GenBank/DDBJ whole genome shotgun (WGS) entry which is preliminary data.</text>
</comment>
<dbReference type="STRING" id="33114.A0A2G2W0T0"/>
<name>A0A2G2W0T0_CAPBA</name>
<evidence type="ECO:0000259" key="6">
    <source>
        <dbReference type="PROSITE" id="PS50888"/>
    </source>
</evidence>
<dbReference type="GO" id="GO:0005634">
    <property type="term" value="C:nucleus"/>
    <property type="evidence" value="ECO:0007669"/>
    <property type="project" value="UniProtKB-SubCell"/>
</dbReference>
<comment type="subcellular location">
    <subcellularLocation>
        <location evidence="1">Nucleus</location>
    </subcellularLocation>
</comment>
<dbReference type="PANTHER" id="PTHR46665:SF6">
    <property type="entry name" value="TRANSCRIPTION FACTOR BHLH92"/>
    <property type="match status" value="1"/>
</dbReference>
<dbReference type="PANTHER" id="PTHR46665">
    <property type="entry name" value="TRANSCRIPTION FACTOR BHLH041-RELATED-RELATED"/>
    <property type="match status" value="1"/>
</dbReference>
<feature type="coiled-coil region" evidence="5">
    <location>
        <begin position="115"/>
        <end position="149"/>
    </location>
</feature>
<dbReference type="InterPro" id="IPR011598">
    <property type="entry name" value="bHLH_dom"/>
</dbReference>
<reference evidence="7 8" key="1">
    <citation type="journal article" date="2017" name="Genome Biol.">
        <title>New reference genome sequences of hot pepper reveal the massive evolution of plant disease-resistance genes by retroduplication.</title>
        <authorList>
            <person name="Kim S."/>
            <person name="Park J."/>
            <person name="Yeom S.I."/>
            <person name="Kim Y.M."/>
            <person name="Seo E."/>
            <person name="Kim K.T."/>
            <person name="Kim M.S."/>
            <person name="Lee J.M."/>
            <person name="Cheong K."/>
            <person name="Shin H.S."/>
            <person name="Kim S.B."/>
            <person name="Han K."/>
            <person name="Lee J."/>
            <person name="Park M."/>
            <person name="Lee H.A."/>
            <person name="Lee H.Y."/>
            <person name="Lee Y."/>
            <person name="Oh S."/>
            <person name="Lee J.H."/>
            <person name="Choi E."/>
            <person name="Choi E."/>
            <person name="Lee S.E."/>
            <person name="Jeon J."/>
            <person name="Kim H."/>
            <person name="Choi G."/>
            <person name="Song H."/>
            <person name="Lee J."/>
            <person name="Lee S.C."/>
            <person name="Kwon J.K."/>
            <person name="Lee H.Y."/>
            <person name="Koo N."/>
            <person name="Hong Y."/>
            <person name="Kim R.W."/>
            <person name="Kang W.H."/>
            <person name="Huh J.H."/>
            <person name="Kang B.C."/>
            <person name="Yang T.J."/>
            <person name="Lee Y.H."/>
            <person name="Bennetzen J.L."/>
            <person name="Choi D."/>
        </authorList>
    </citation>
    <scope>NUCLEOTIDE SEQUENCE [LARGE SCALE GENOMIC DNA]</scope>
    <source>
        <strain evidence="8">cv. PBC81</strain>
    </source>
</reference>
<dbReference type="GO" id="GO:0046983">
    <property type="term" value="F:protein dimerization activity"/>
    <property type="evidence" value="ECO:0007669"/>
    <property type="project" value="InterPro"/>
</dbReference>
<keyword evidence="8" id="KW-1185">Reference proteome</keyword>
<dbReference type="EMBL" id="MLFT02000009">
    <property type="protein sequence ID" value="PHT38836.1"/>
    <property type="molecule type" value="Genomic_DNA"/>
</dbReference>
<protein>
    <recommendedName>
        <fullName evidence="6">BHLH domain-containing protein</fullName>
    </recommendedName>
</protein>
<proteinExistence type="predicted"/>
<dbReference type="InterPro" id="IPR044658">
    <property type="entry name" value="bHLH92/bHLH041-like"/>
</dbReference>
<dbReference type="AlphaFoldDB" id="A0A2G2W0T0"/>
<accession>A0A2G2W0T0</accession>
<evidence type="ECO:0000256" key="3">
    <source>
        <dbReference type="ARBA" id="ARBA00023163"/>
    </source>
</evidence>
<dbReference type="PROSITE" id="PS50888">
    <property type="entry name" value="BHLH"/>
    <property type="match status" value="1"/>
</dbReference>